<evidence type="ECO:0000256" key="7">
    <source>
        <dbReference type="ARBA" id="ARBA00023054"/>
    </source>
</evidence>
<keyword evidence="8 10" id="KW-0505">Motor protein</keyword>
<evidence type="ECO:0000313" key="15">
    <source>
        <dbReference type="EMBL" id="KAF2456583.1"/>
    </source>
</evidence>
<dbReference type="InterPro" id="IPR027640">
    <property type="entry name" value="Kinesin-like_fam"/>
</dbReference>
<dbReference type="GO" id="GO:0090307">
    <property type="term" value="P:mitotic spindle assembly"/>
    <property type="evidence" value="ECO:0007669"/>
    <property type="project" value="UniProtKB-ARBA"/>
</dbReference>
<evidence type="ECO:0000313" key="16">
    <source>
        <dbReference type="Proteomes" id="UP000799766"/>
    </source>
</evidence>
<dbReference type="EMBL" id="MU001683">
    <property type="protein sequence ID" value="KAF2456583.1"/>
    <property type="molecule type" value="Genomic_DNA"/>
</dbReference>
<dbReference type="InterPro" id="IPR019821">
    <property type="entry name" value="Kinesin_motor_CS"/>
</dbReference>
<dbReference type="GO" id="GO:0005524">
    <property type="term" value="F:ATP binding"/>
    <property type="evidence" value="ECO:0007669"/>
    <property type="project" value="UniProtKB-UniRule"/>
</dbReference>
<feature type="domain" description="Kinesin motor" evidence="14">
    <location>
        <begin position="390"/>
        <end position="746"/>
    </location>
</feature>
<dbReference type="FunFam" id="3.40.850.10:FF:000065">
    <property type="entry name" value="Kinesin-like protein"/>
    <property type="match status" value="1"/>
</dbReference>
<dbReference type="GO" id="GO:0008017">
    <property type="term" value="F:microtubule binding"/>
    <property type="evidence" value="ECO:0007669"/>
    <property type="project" value="InterPro"/>
</dbReference>
<evidence type="ECO:0000256" key="2">
    <source>
        <dbReference type="ARBA" id="ARBA00010899"/>
    </source>
</evidence>
<dbReference type="OrthoDB" id="3176171at2759"/>
<evidence type="ECO:0000256" key="4">
    <source>
        <dbReference type="ARBA" id="ARBA00022701"/>
    </source>
</evidence>
<dbReference type="PRINTS" id="PR00380">
    <property type="entry name" value="KINESINHEAVY"/>
</dbReference>
<feature type="binding site" evidence="10">
    <location>
        <begin position="490"/>
        <end position="497"/>
    </location>
    <ligand>
        <name>ATP</name>
        <dbReference type="ChEBI" id="CHEBI:30616"/>
    </ligand>
</feature>
<keyword evidence="7 12" id="KW-0175">Coiled coil</keyword>
<keyword evidence="5 10" id="KW-0547">Nucleotide-binding</keyword>
<sequence length="759" mass="82562">MSGPSTTRNHASSFSSSTASSYGSRNASRNADTTSLGTSVGSRPNGYRPHTAMSLSRSTSATGNGGGRPAQPGSEGSSIGTIAETTSNNPRGGEPKAPTFDPSSGLEYFHDMMKETMEGLKSQRVGLADVAEMYKARISELEAIKSQLESNNIKLTSEINETRSSLFANTAALDEEKRARTRDLEDAHRRHRNDLEDVEEKHRRESERTRRDAEEELSRTRRTAQEETDRLLRVHREELAEVERRLRGEADEERNRLLQEMKELSGQLAEARQKCEADVGAVSREVESVKGQLSAREADLERERAQSASLRDKLAESAANLASLDGTNKAMKANIDFLESDNQQQSQAFAELHARMQAAIEEAERSREKLRQEETLRRKLHNQVQELKGNIRVFCRVRPLLPSEAEAAADDGSVAPAKIAFPDQDVDGKEITVQGPEQKSSLGTVTTATHPFAFDRVFGPAAQNADVFDEISQLVQSALDGYNVCIFCYGQTGSGKTHTMSAPADGMIPRAVAQIWQQAKGLEEKGWRYTMTGAFVEVYNESLNDLLGRAEDLDRKKLEIRHDAQRCKTSVPGATTVALDGPDAVHALLARAAKNRSVAATKANERSSRSHSVFMLSLQGANALTGERSEGVLNLVDLAGSERLAHSGATGDRLKETQNINRSLSCLGDVIAALGAASSSSSGAKKADGGAGGGHVPYRNSKLTYLLQYSLGGNSKTLMFVMVSPLLAHLGETLTSLKFATKVHNTHIGTARRQAKVKD</sequence>
<gene>
    <name evidence="15" type="ORF">BDY21DRAFT_54079</name>
</gene>
<comment type="similarity">
    <text evidence="2">Belongs to the TRAFAC class myosin-kinesin ATPase superfamily. Kinesin family. KIN-14 subfamily.</text>
</comment>
<feature type="coiled-coil region" evidence="12">
    <location>
        <begin position="300"/>
        <end position="390"/>
    </location>
</feature>
<dbReference type="Proteomes" id="UP000799766">
    <property type="component" value="Unassembled WGS sequence"/>
</dbReference>
<dbReference type="SUPFAM" id="SSF52540">
    <property type="entry name" value="P-loop containing nucleoside triphosphate hydrolases"/>
    <property type="match status" value="1"/>
</dbReference>
<evidence type="ECO:0000256" key="5">
    <source>
        <dbReference type="ARBA" id="ARBA00022741"/>
    </source>
</evidence>
<comment type="subcellular location">
    <subcellularLocation>
        <location evidence="1">Cytoplasm</location>
        <location evidence="1">Cytoskeleton</location>
    </subcellularLocation>
</comment>
<dbReference type="CDD" id="cd06503">
    <property type="entry name" value="ATP-synt_Fo_b"/>
    <property type="match status" value="1"/>
</dbReference>
<evidence type="ECO:0000256" key="9">
    <source>
        <dbReference type="ARBA" id="ARBA00023212"/>
    </source>
</evidence>
<feature type="compositionally biased region" description="Low complexity" evidence="13">
    <location>
        <begin position="1"/>
        <end position="28"/>
    </location>
</feature>
<dbReference type="PROSITE" id="PS50067">
    <property type="entry name" value="KINESIN_MOTOR_2"/>
    <property type="match status" value="1"/>
</dbReference>
<evidence type="ECO:0000259" key="14">
    <source>
        <dbReference type="PROSITE" id="PS50067"/>
    </source>
</evidence>
<reference evidence="15" key="1">
    <citation type="journal article" date="2020" name="Stud. Mycol.">
        <title>101 Dothideomycetes genomes: a test case for predicting lifestyles and emergence of pathogens.</title>
        <authorList>
            <person name="Haridas S."/>
            <person name="Albert R."/>
            <person name="Binder M."/>
            <person name="Bloem J."/>
            <person name="Labutti K."/>
            <person name="Salamov A."/>
            <person name="Andreopoulos B."/>
            <person name="Baker S."/>
            <person name="Barry K."/>
            <person name="Bills G."/>
            <person name="Bluhm B."/>
            <person name="Cannon C."/>
            <person name="Castanera R."/>
            <person name="Culley D."/>
            <person name="Daum C."/>
            <person name="Ezra D."/>
            <person name="Gonzalez J."/>
            <person name="Henrissat B."/>
            <person name="Kuo A."/>
            <person name="Liang C."/>
            <person name="Lipzen A."/>
            <person name="Lutzoni F."/>
            <person name="Magnuson J."/>
            <person name="Mondo S."/>
            <person name="Nolan M."/>
            <person name="Ohm R."/>
            <person name="Pangilinan J."/>
            <person name="Park H.-J."/>
            <person name="Ramirez L."/>
            <person name="Alfaro M."/>
            <person name="Sun H."/>
            <person name="Tritt A."/>
            <person name="Yoshinaga Y."/>
            <person name="Zwiers L.-H."/>
            <person name="Turgeon B."/>
            <person name="Goodwin S."/>
            <person name="Spatafora J."/>
            <person name="Crous P."/>
            <person name="Grigoriev I."/>
        </authorList>
    </citation>
    <scope>NUCLEOTIDE SEQUENCE</scope>
    <source>
        <strain evidence="15">ATCC 16933</strain>
    </source>
</reference>
<keyword evidence="6 10" id="KW-0067">ATP-binding</keyword>
<dbReference type="GO" id="GO:0008569">
    <property type="term" value="F:minus-end-directed microtubule motor activity"/>
    <property type="evidence" value="ECO:0007669"/>
    <property type="project" value="UniProtKB-ARBA"/>
</dbReference>
<feature type="compositionally biased region" description="Polar residues" evidence="13">
    <location>
        <begin position="53"/>
        <end position="62"/>
    </location>
</feature>
<dbReference type="PROSITE" id="PS00411">
    <property type="entry name" value="KINESIN_MOTOR_1"/>
    <property type="match status" value="1"/>
</dbReference>
<evidence type="ECO:0000256" key="6">
    <source>
        <dbReference type="ARBA" id="ARBA00022840"/>
    </source>
</evidence>
<dbReference type="GO" id="GO:0007018">
    <property type="term" value="P:microtubule-based movement"/>
    <property type="evidence" value="ECO:0007669"/>
    <property type="project" value="InterPro"/>
</dbReference>
<dbReference type="GO" id="GO:0005874">
    <property type="term" value="C:microtubule"/>
    <property type="evidence" value="ECO:0007669"/>
    <property type="project" value="UniProtKB-KW"/>
</dbReference>
<dbReference type="InterPro" id="IPR001752">
    <property type="entry name" value="Kinesin_motor_dom"/>
</dbReference>
<evidence type="ECO:0000256" key="10">
    <source>
        <dbReference type="PROSITE-ProRule" id="PRU00283"/>
    </source>
</evidence>
<feature type="compositionally biased region" description="Polar residues" evidence="13">
    <location>
        <begin position="29"/>
        <end position="42"/>
    </location>
</feature>
<evidence type="ECO:0000256" key="11">
    <source>
        <dbReference type="RuleBase" id="RU000394"/>
    </source>
</evidence>
<protein>
    <recommendedName>
        <fullName evidence="11">Kinesin-like protein</fullName>
    </recommendedName>
</protein>
<dbReference type="CDD" id="cd01366">
    <property type="entry name" value="KISc_C_terminal"/>
    <property type="match status" value="1"/>
</dbReference>
<dbReference type="SMART" id="SM00129">
    <property type="entry name" value="KISc"/>
    <property type="match status" value="1"/>
</dbReference>
<dbReference type="AlphaFoldDB" id="A0A6A6NZ98"/>
<evidence type="ECO:0000256" key="8">
    <source>
        <dbReference type="ARBA" id="ARBA00023175"/>
    </source>
</evidence>
<dbReference type="Pfam" id="PF00225">
    <property type="entry name" value="Kinesin"/>
    <property type="match status" value="1"/>
</dbReference>
<evidence type="ECO:0000256" key="3">
    <source>
        <dbReference type="ARBA" id="ARBA00022490"/>
    </source>
</evidence>
<proteinExistence type="inferred from homology"/>
<keyword evidence="16" id="KW-1185">Reference proteome</keyword>
<feature type="compositionally biased region" description="Polar residues" evidence="13">
    <location>
        <begin position="74"/>
        <end position="90"/>
    </location>
</feature>
<dbReference type="InterPro" id="IPR036961">
    <property type="entry name" value="Kinesin_motor_dom_sf"/>
</dbReference>
<accession>A0A6A6NZ98</accession>
<feature type="region of interest" description="Disordered" evidence="13">
    <location>
        <begin position="1"/>
        <end position="104"/>
    </location>
</feature>
<name>A0A6A6NZ98_9PEZI</name>
<evidence type="ECO:0000256" key="1">
    <source>
        <dbReference type="ARBA" id="ARBA00004245"/>
    </source>
</evidence>
<evidence type="ECO:0000256" key="13">
    <source>
        <dbReference type="SAM" id="MobiDB-lite"/>
    </source>
</evidence>
<dbReference type="PANTHER" id="PTHR47972">
    <property type="entry name" value="KINESIN-LIKE PROTEIN KLP-3"/>
    <property type="match status" value="1"/>
</dbReference>
<feature type="region of interest" description="Disordered" evidence="13">
    <location>
        <begin position="193"/>
        <end position="226"/>
    </location>
</feature>
<keyword evidence="4 11" id="KW-0493">Microtubule</keyword>
<evidence type="ECO:0000256" key="12">
    <source>
        <dbReference type="SAM" id="Coils"/>
    </source>
</evidence>
<keyword evidence="9" id="KW-0206">Cytoskeleton</keyword>
<dbReference type="InterPro" id="IPR027417">
    <property type="entry name" value="P-loop_NTPase"/>
</dbReference>
<organism evidence="15 16">
    <name type="scientific">Lineolata rhizophorae</name>
    <dbReference type="NCBI Taxonomy" id="578093"/>
    <lineage>
        <taxon>Eukaryota</taxon>
        <taxon>Fungi</taxon>
        <taxon>Dikarya</taxon>
        <taxon>Ascomycota</taxon>
        <taxon>Pezizomycotina</taxon>
        <taxon>Dothideomycetes</taxon>
        <taxon>Dothideomycetes incertae sedis</taxon>
        <taxon>Lineolatales</taxon>
        <taxon>Lineolataceae</taxon>
        <taxon>Lineolata</taxon>
    </lineage>
</organism>
<dbReference type="Gene3D" id="3.40.850.10">
    <property type="entry name" value="Kinesin motor domain"/>
    <property type="match status" value="1"/>
</dbReference>
<keyword evidence="3" id="KW-0963">Cytoplasm</keyword>
<dbReference type="PANTHER" id="PTHR47972:SF45">
    <property type="entry name" value="PROTEIN CLARET SEGREGATIONAL"/>
    <property type="match status" value="1"/>
</dbReference>